<dbReference type="InterPro" id="IPR036610">
    <property type="entry name" value="PEBP-like_sf"/>
</dbReference>
<dbReference type="PROSITE" id="PS01220">
    <property type="entry name" value="PBP"/>
    <property type="match status" value="1"/>
</dbReference>
<evidence type="ECO:0000256" key="2">
    <source>
        <dbReference type="SAM" id="SignalP"/>
    </source>
</evidence>
<dbReference type="STRING" id="105785.A0A2J7PJL7"/>
<sequence>MSGVLRVAVITAVFASAVLAAGGHKNVQSAMEKHGVIPDVIDTAPADEAEVTYGHLSVSLGNELTPTQVKDIPTVRWNADDESYYLLVMTDPDAPSRANPVRREFRHWLVGNIPGDKVDEGETLTEYVGSGPPKGTGLHRYVFLVYKQPGEINYEERHISNRSADTRPKFSIKAFARKYNLGSPVAGNFFQAQYDDYVPTVHAQLSGH</sequence>
<dbReference type="Proteomes" id="UP000235965">
    <property type="component" value="Unassembled WGS sequence"/>
</dbReference>
<dbReference type="FunFam" id="3.90.280.10:FF:000006">
    <property type="entry name" value="protein D3"/>
    <property type="match status" value="1"/>
</dbReference>
<dbReference type="InterPro" id="IPR035810">
    <property type="entry name" value="PEBP_euk"/>
</dbReference>
<organism evidence="3 4">
    <name type="scientific">Cryptotermes secundus</name>
    <dbReference type="NCBI Taxonomy" id="105785"/>
    <lineage>
        <taxon>Eukaryota</taxon>
        <taxon>Metazoa</taxon>
        <taxon>Ecdysozoa</taxon>
        <taxon>Arthropoda</taxon>
        <taxon>Hexapoda</taxon>
        <taxon>Insecta</taxon>
        <taxon>Pterygota</taxon>
        <taxon>Neoptera</taxon>
        <taxon>Polyneoptera</taxon>
        <taxon>Dictyoptera</taxon>
        <taxon>Blattodea</taxon>
        <taxon>Blattoidea</taxon>
        <taxon>Termitoidae</taxon>
        <taxon>Kalotermitidae</taxon>
        <taxon>Cryptotermitinae</taxon>
        <taxon>Cryptotermes</taxon>
    </lineage>
</organism>
<dbReference type="FunCoup" id="A0A2J7PJL7">
    <property type="interactions" value="356"/>
</dbReference>
<proteinExistence type="inferred from homology"/>
<keyword evidence="2" id="KW-0732">Signal</keyword>
<keyword evidence="4" id="KW-1185">Reference proteome</keyword>
<dbReference type="EMBL" id="NEVH01024946">
    <property type="protein sequence ID" value="PNF16530.1"/>
    <property type="molecule type" value="Genomic_DNA"/>
</dbReference>
<protein>
    <submittedName>
        <fullName evidence="3">OV-16 antigen</fullName>
    </submittedName>
</protein>
<comment type="caution">
    <text evidence="3">The sequence shown here is derived from an EMBL/GenBank/DDBJ whole genome shotgun (WGS) entry which is preliminary data.</text>
</comment>
<comment type="similarity">
    <text evidence="1">Belongs to the phosphatidylethanolamine-binding protein family.</text>
</comment>
<feature type="chain" id="PRO_5014322153" evidence="2">
    <location>
        <begin position="21"/>
        <end position="208"/>
    </location>
</feature>
<dbReference type="CDD" id="cd00866">
    <property type="entry name" value="PEBP_euk"/>
    <property type="match status" value="1"/>
</dbReference>
<dbReference type="SUPFAM" id="SSF49777">
    <property type="entry name" value="PEBP-like"/>
    <property type="match status" value="1"/>
</dbReference>
<reference evidence="3 4" key="1">
    <citation type="submission" date="2017-12" db="EMBL/GenBank/DDBJ databases">
        <title>Hemimetabolous genomes reveal molecular basis of termite eusociality.</title>
        <authorList>
            <person name="Harrison M.C."/>
            <person name="Jongepier E."/>
            <person name="Robertson H.M."/>
            <person name="Arning N."/>
            <person name="Bitard-Feildel T."/>
            <person name="Chao H."/>
            <person name="Childers C.P."/>
            <person name="Dinh H."/>
            <person name="Doddapaneni H."/>
            <person name="Dugan S."/>
            <person name="Gowin J."/>
            <person name="Greiner C."/>
            <person name="Han Y."/>
            <person name="Hu H."/>
            <person name="Hughes D.S.T."/>
            <person name="Huylmans A.-K."/>
            <person name="Kemena C."/>
            <person name="Kremer L.P.M."/>
            <person name="Lee S.L."/>
            <person name="Lopez-Ezquerra A."/>
            <person name="Mallet L."/>
            <person name="Monroy-Kuhn J.M."/>
            <person name="Moser A."/>
            <person name="Murali S.C."/>
            <person name="Muzny D.M."/>
            <person name="Otani S."/>
            <person name="Piulachs M.-D."/>
            <person name="Poelchau M."/>
            <person name="Qu J."/>
            <person name="Schaub F."/>
            <person name="Wada-Katsumata A."/>
            <person name="Worley K.C."/>
            <person name="Xie Q."/>
            <person name="Ylla G."/>
            <person name="Poulsen M."/>
            <person name="Gibbs R.A."/>
            <person name="Schal C."/>
            <person name="Richards S."/>
            <person name="Belles X."/>
            <person name="Korb J."/>
            <person name="Bornberg-Bauer E."/>
        </authorList>
    </citation>
    <scope>NUCLEOTIDE SEQUENCE [LARGE SCALE GENOMIC DNA]</scope>
    <source>
        <tissue evidence="3">Whole body</tissue>
    </source>
</reference>
<dbReference type="AlphaFoldDB" id="A0A2J7PJL7"/>
<accession>A0A2J7PJL7</accession>
<feature type="signal peptide" evidence="2">
    <location>
        <begin position="1"/>
        <end position="20"/>
    </location>
</feature>
<evidence type="ECO:0000313" key="4">
    <source>
        <dbReference type="Proteomes" id="UP000235965"/>
    </source>
</evidence>
<evidence type="ECO:0000256" key="1">
    <source>
        <dbReference type="ARBA" id="ARBA00007091"/>
    </source>
</evidence>
<dbReference type="PANTHER" id="PTHR11362:SF82">
    <property type="entry name" value="PHOSPHATIDYLETHANOLAMINE-BINDING PROTEIN 4"/>
    <property type="match status" value="1"/>
</dbReference>
<dbReference type="InParanoid" id="A0A2J7PJL7"/>
<dbReference type="InterPro" id="IPR008914">
    <property type="entry name" value="PEBP"/>
</dbReference>
<dbReference type="Pfam" id="PF01161">
    <property type="entry name" value="PBP"/>
    <property type="match status" value="1"/>
</dbReference>
<dbReference type="InterPro" id="IPR001858">
    <property type="entry name" value="Phosphatidylethanolamine-bd_CS"/>
</dbReference>
<gene>
    <name evidence="3" type="primary">OV16</name>
    <name evidence="3" type="ORF">B7P43_G07198</name>
</gene>
<name>A0A2J7PJL7_9NEOP</name>
<dbReference type="PANTHER" id="PTHR11362">
    <property type="entry name" value="PHOSPHATIDYLETHANOLAMINE-BINDING PROTEIN"/>
    <property type="match status" value="1"/>
</dbReference>
<dbReference type="Gene3D" id="3.90.280.10">
    <property type="entry name" value="PEBP-like"/>
    <property type="match status" value="1"/>
</dbReference>
<dbReference type="OrthoDB" id="2506647at2759"/>
<evidence type="ECO:0000313" key="3">
    <source>
        <dbReference type="EMBL" id="PNF16530.1"/>
    </source>
</evidence>